<keyword evidence="2" id="KW-0812">Transmembrane</keyword>
<keyword evidence="2" id="KW-0472">Membrane</keyword>
<sequence>MDFLQQHWGSIAANSWLFISWSLIVGGVTWTVIHFLYKHRLDLYKHRSEEDAAEIKKLQSKLSELKEERSKAEVASSLATPIPNVAEKYDYPDAGDYGMNILGQTLTDLVVGQTYSMTAKVPLNGVLKVHLTGTPPVYLEEMAGAWGYNVSTRNWQGSRYDERDHTQIFTAKGGDAELGFEAWRPGKITISVYEGGRTPAWEKVLKAVEPNGR</sequence>
<organism evidence="3 4">
    <name type="scientific">Xanthomonas euvesicatoria</name>
    <dbReference type="NCBI Taxonomy" id="456327"/>
    <lineage>
        <taxon>Bacteria</taxon>
        <taxon>Pseudomonadati</taxon>
        <taxon>Pseudomonadota</taxon>
        <taxon>Gammaproteobacteria</taxon>
        <taxon>Lysobacterales</taxon>
        <taxon>Lysobacteraceae</taxon>
        <taxon>Xanthomonas</taxon>
    </lineage>
</organism>
<evidence type="ECO:0008006" key="5">
    <source>
        <dbReference type="Google" id="ProtNLM"/>
    </source>
</evidence>
<feature type="transmembrane region" description="Helical" evidence="2">
    <location>
        <begin position="16"/>
        <end position="37"/>
    </location>
</feature>
<comment type="caution">
    <text evidence="3">The sequence shown here is derived from an EMBL/GenBank/DDBJ whole genome shotgun (WGS) entry which is preliminary data.</text>
</comment>
<accession>A0AAW3U2U3</accession>
<dbReference type="RefSeq" id="WP_184420703.1">
    <property type="nucleotide sequence ID" value="NZ_JACHNK010000003.1"/>
</dbReference>
<dbReference type="Proteomes" id="UP000576603">
    <property type="component" value="Unassembled WGS sequence"/>
</dbReference>
<keyword evidence="1" id="KW-0175">Coiled coil</keyword>
<name>A0AAW3U2U3_XANEU</name>
<evidence type="ECO:0000256" key="1">
    <source>
        <dbReference type="SAM" id="Coils"/>
    </source>
</evidence>
<proteinExistence type="predicted"/>
<keyword evidence="2" id="KW-1133">Transmembrane helix</keyword>
<dbReference type="EMBL" id="JACHNL010000003">
    <property type="protein sequence ID" value="MBB4723351.1"/>
    <property type="molecule type" value="Genomic_DNA"/>
</dbReference>
<evidence type="ECO:0000256" key="2">
    <source>
        <dbReference type="SAM" id="Phobius"/>
    </source>
</evidence>
<dbReference type="AlphaFoldDB" id="A0AAW3U2U3"/>
<gene>
    <name evidence="3" type="ORF">FHY32_001688</name>
</gene>
<feature type="coiled-coil region" evidence="1">
    <location>
        <begin position="48"/>
        <end position="75"/>
    </location>
</feature>
<protein>
    <recommendedName>
        <fullName evidence="5">DUF2939 domain-containing protein</fullName>
    </recommendedName>
</protein>
<reference evidence="3 4" key="1">
    <citation type="submission" date="2020-08" db="EMBL/GenBank/DDBJ databases">
        <title>Studying the diversity of plant-associated saprophytic bacteria and their role in host health and plant-pathogen interactions.</title>
        <authorList>
            <person name="Potnis N."/>
        </authorList>
    </citation>
    <scope>NUCLEOTIDE SEQUENCE [LARGE SCALE GENOMIC DNA]</scope>
    <source>
        <strain evidence="3 4">CFBP 7922</strain>
    </source>
</reference>
<evidence type="ECO:0000313" key="3">
    <source>
        <dbReference type="EMBL" id="MBB4723351.1"/>
    </source>
</evidence>
<evidence type="ECO:0000313" key="4">
    <source>
        <dbReference type="Proteomes" id="UP000576603"/>
    </source>
</evidence>